<dbReference type="NCBIfam" id="TIGR00125">
    <property type="entry name" value="cyt_tran_rel"/>
    <property type="match status" value="1"/>
</dbReference>
<evidence type="ECO:0000256" key="6">
    <source>
        <dbReference type="ARBA" id="ARBA00022655"/>
    </source>
</evidence>
<proteinExistence type="inferred from homology"/>
<dbReference type="KEGG" id="dha:DEHA2E09262g"/>
<dbReference type="GeneID" id="2902063"/>
<comment type="pathway">
    <text evidence="1">Cofactor biosynthesis; (R)-pantothenate biosynthesis; (R)-pantothenate from (R)-pantoate and beta-alanine: step 1/1.</text>
</comment>
<dbReference type="Pfam" id="PF02569">
    <property type="entry name" value="Pantoate_ligase"/>
    <property type="match status" value="1"/>
</dbReference>
<dbReference type="NCBIfam" id="TIGR00018">
    <property type="entry name" value="panC"/>
    <property type="match status" value="1"/>
</dbReference>
<keyword evidence="7" id="KW-0547">Nucleotide-binding</keyword>
<evidence type="ECO:0000256" key="8">
    <source>
        <dbReference type="ARBA" id="ARBA00022840"/>
    </source>
</evidence>
<evidence type="ECO:0000256" key="9">
    <source>
        <dbReference type="ARBA" id="ARBA00029902"/>
    </source>
</evidence>
<evidence type="ECO:0000256" key="3">
    <source>
        <dbReference type="ARBA" id="ARBA00012219"/>
    </source>
</evidence>
<dbReference type="InterPro" id="IPR004821">
    <property type="entry name" value="Cyt_trans-like"/>
</dbReference>
<comment type="similarity">
    <text evidence="2">Belongs to the pantothenate synthetase family.</text>
</comment>
<dbReference type="Proteomes" id="UP000000599">
    <property type="component" value="Chromosome E"/>
</dbReference>
<evidence type="ECO:0000256" key="2">
    <source>
        <dbReference type="ARBA" id="ARBA00009256"/>
    </source>
</evidence>
<evidence type="ECO:0000256" key="4">
    <source>
        <dbReference type="ARBA" id="ARBA00015647"/>
    </source>
</evidence>
<dbReference type="GO" id="GO:0004592">
    <property type="term" value="F:pantoate-beta-alanine ligase activity"/>
    <property type="evidence" value="ECO:0007669"/>
    <property type="project" value="UniProtKB-EC"/>
</dbReference>
<dbReference type="EMBL" id="CR382137">
    <property type="protein sequence ID" value="CAG87947.2"/>
    <property type="molecule type" value="Genomic_DNA"/>
</dbReference>
<comment type="catalytic activity">
    <reaction evidence="11">
        <text>(R)-pantoate + beta-alanine + ATP = (R)-pantothenate + AMP + diphosphate + H(+)</text>
        <dbReference type="Rhea" id="RHEA:10912"/>
        <dbReference type="ChEBI" id="CHEBI:15378"/>
        <dbReference type="ChEBI" id="CHEBI:15980"/>
        <dbReference type="ChEBI" id="CHEBI:29032"/>
        <dbReference type="ChEBI" id="CHEBI:30616"/>
        <dbReference type="ChEBI" id="CHEBI:33019"/>
        <dbReference type="ChEBI" id="CHEBI:57966"/>
        <dbReference type="ChEBI" id="CHEBI:456215"/>
        <dbReference type="EC" id="6.3.2.1"/>
    </reaction>
</comment>
<dbReference type="FunFam" id="3.40.50.620:FF:000013">
    <property type="entry name" value="Pantothenate synthetase"/>
    <property type="match status" value="1"/>
</dbReference>
<keyword evidence="6" id="KW-0566">Pantothenate biosynthesis</keyword>
<dbReference type="FunCoup" id="Q6BQ09">
    <property type="interactions" value="208"/>
</dbReference>
<dbReference type="GO" id="GO:0015940">
    <property type="term" value="P:pantothenate biosynthetic process"/>
    <property type="evidence" value="ECO:0007669"/>
    <property type="project" value="UniProtKB-UniPathway"/>
</dbReference>
<evidence type="ECO:0000256" key="7">
    <source>
        <dbReference type="ARBA" id="ARBA00022741"/>
    </source>
</evidence>
<dbReference type="UniPathway" id="UPA00028">
    <property type="reaction ID" value="UER00005"/>
</dbReference>
<organism evidence="12 13">
    <name type="scientific">Debaryomyces hansenii (strain ATCC 36239 / CBS 767 / BCRC 21394 / JCM 1990 / NBRC 0083 / IGC 2968)</name>
    <name type="common">Yeast</name>
    <name type="synonym">Torulaspora hansenii</name>
    <dbReference type="NCBI Taxonomy" id="284592"/>
    <lineage>
        <taxon>Eukaryota</taxon>
        <taxon>Fungi</taxon>
        <taxon>Dikarya</taxon>
        <taxon>Ascomycota</taxon>
        <taxon>Saccharomycotina</taxon>
        <taxon>Pichiomycetes</taxon>
        <taxon>Debaryomycetaceae</taxon>
        <taxon>Debaryomyces</taxon>
    </lineage>
</organism>
<evidence type="ECO:0000313" key="13">
    <source>
        <dbReference type="Proteomes" id="UP000000599"/>
    </source>
</evidence>
<gene>
    <name evidence="12" type="ordered locus">DEHA2E09262g</name>
</gene>
<dbReference type="PANTHER" id="PTHR21299:SF1">
    <property type="entry name" value="PANTOATE--BETA-ALANINE LIGASE"/>
    <property type="match status" value="1"/>
</dbReference>
<dbReference type="InterPro" id="IPR003721">
    <property type="entry name" value="Pantoate_ligase"/>
</dbReference>
<dbReference type="InterPro" id="IPR042176">
    <property type="entry name" value="Pantoate_ligase_C"/>
</dbReference>
<evidence type="ECO:0000256" key="10">
    <source>
        <dbReference type="ARBA" id="ARBA00032806"/>
    </source>
</evidence>
<dbReference type="eggNOG" id="KOG3042">
    <property type="taxonomic scope" value="Eukaryota"/>
</dbReference>
<evidence type="ECO:0000256" key="1">
    <source>
        <dbReference type="ARBA" id="ARBA00004990"/>
    </source>
</evidence>
<protein>
    <recommendedName>
        <fullName evidence="4">Pantoate--beta-alanine ligase</fullName>
        <ecNumber evidence="3">6.3.2.1</ecNumber>
    </recommendedName>
    <alternativeName>
        <fullName evidence="10">Pantoate-activating enzyme</fullName>
    </alternativeName>
    <alternativeName>
        <fullName evidence="9">Pantothenate synthetase</fullName>
    </alternativeName>
</protein>
<keyword evidence="5" id="KW-0436">Ligase</keyword>
<evidence type="ECO:0000313" key="12">
    <source>
        <dbReference type="EMBL" id="CAG87947.2"/>
    </source>
</evidence>
<dbReference type="Gene3D" id="3.40.50.620">
    <property type="entry name" value="HUPs"/>
    <property type="match status" value="1"/>
</dbReference>
<evidence type="ECO:0000256" key="5">
    <source>
        <dbReference type="ARBA" id="ARBA00022598"/>
    </source>
</evidence>
<dbReference type="EC" id="6.3.2.1" evidence="3"/>
<dbReference type="STRING" id="284592.Q6BQ09"/>
<sequence length="312" mass="34978">MTLPSSSPIRVLRTIQQVRQWRLSCLLNRESVGLVPTMGALHAGHCSLVSQSLKENDRTVVSIFVNPSQFAPHEDLEAYPRTLDTDMETLSNFKGKQVDAIFVPKISEMYPSGITLDVNKQKGAFVSVLGCSEQLEGAQRPQFFRGVATIVTKLLNVVTPDQIYFGQKDAQQYVVIKNLVKDLLINTNVRVMPTSRESYGLALSSRNAYLSDPAKKRAAVIYEALHTGEEYYNKHSQGNQVKSSEIIERIMPIFNEADFEFEMEYLAVSHPESLENLEYVEPGVGAIVSTAIRVPKENSDEKIRLLDNILLK</sequence>
<dbReference type="InParanoid" id="Q6BQ09"/>
<dbReference type="SUPFAM" id="SSF52374">
    <property type="entry name" value="Nucleotidylyl transferase"/>
    <property type="match status" value="1"/>
</dbReference>
<keyword evidence="8" id="KW-0067">ATP-binding</keyword>
<dbReference type="VEuPathDB" id="FungiDB:DEHA2E09262g"/>
<keyword evidence="13" id="KW-1185">Reference proteome</keyword>
<accession>Q6BQ09</accession>
<dbReference type="AlphaFoldDB" id="Q6BQ09"/>
<reference evidence="12 13" key="1">
    <citation type="journal article" date="2004" name="Nature">
        <title>Genome evolution in yeasts.</title>
        <authorList>
            <consortium name="Genolevures"/>
            <person name="Dujon B."/>
            <person name="Sherman D."/>
            <person name="Fischer G."/>
            <person name="Durrens P."/>
            <person name="Casaregola S."/>
            <person name="Lafontaine I."/>
            <person name="de Montigny J."/>
            <person name="Marck C."/>
            <person name="Neuveglise C."/>
            <person name="Talla E."/>
            <person name="Goffard N."/>
            <person name="Frangeul L."/>
            <person name="Aigle M."/>
            <person name="Anthouard V."/>
            <person name="Babour A."/>
            <person name="Barbe V."/>
            <person name="Barnay S."/>
            <person name="Blanchin S."/>
            <person name="Beckerich J.M."/>
            <person name="Beyne E."/>
            <person name="Bleykasten C."/>
            <person name="Boisrame A."/>
            <person name="Boyer J."/>
            <person name="Cattolico L."/>
            <person name="Confanioleri F."/>
            <person name="de Daruvar A."/>
            <person name="Despons L."/>
            <person name="Fabre E."/>
            <person name="Fairhead C."/>
            <person name="Ferry-Dumazet H."/>
            <person name="Groppi A."/>
            <person name="Hantraye F."/>
            <person name="Hennequin C."/>
            <person name="Jauniaux N."/>
            <person name="Joyet P."/>
            <person name="Kachouri R."/>
            <person name="Kerrest A."/>
            <person name="Koszul R."/>
            <person name="Lemaire M."/>
            <person name="Lesur I."/>
            <person name="Ma L."/>
            <person name="Muller H."/>
            <person name="Nicaud J.M."/>
            <person name="Nikolski M."/>
            <person name="Oztas S."/>
            <person name="Ozier-Kalogeropoulos O."/>
            <person name="Pellenz S."/>
            <person name="Potier S."/>
            <person name="Richard G.F."/>
            <person name="Straub M.L."/>
            <person name="Suleau A."/>
            <person name="Swennene D."/>
            <person name="Tekaia F."/>
            <person name="Wesolowski-Louvel M."/>
            <person name="Westhof E."/>
            <person name="Wirth B."/>
            <person name="Zeniou-Meyer M."/>
            <person name="Zivanovic I."/>
            <person name="Bolotin-Fukuhara M."/>
            <person name="Thierry A."/>
            <person name="Bouchier C."/>
            <person name="Caudron B."/>
            <person name="Scarpelli C."/>
            <person name="Gaillardin C."/>
            <person name="Weissenbach J."/>
            <person name="Wincker P."/>
            <person name="Souciet J.L."/>
        </authorList>
    </citation>
    <scope>NUCLEOTIDE SEQUENCE [LARGE SCALE GENOMIC DNA]</scope>
    <source>
        <strain evidence="13">ATCC 36239 / CBS 767 / BCRC 21394 / JCM 1990 / NBRC 0083 / IGC 2968</strain>
    </source>
</reference>
<dbReference type="HAMAP" id="MF_00158">
    <property type="entry name" value="PanC"/>
    <property type="match status" value="1"/>
</dbReference>
<dbReference type="Gene3D" id="3.30.1300.10">
    <property type="entry name" value="Pantoate-beta-alanine ligase, C-terminal domain"/>
    <property type="match status" value="1"/>
</dbReference>
<dbReference type="PANTHER" id="PTHR21299">
    <property type="entry name" value="CYTIDYLATE KINASE/PANTOATE-BETA-ALANINE LIGASE"/>
    <property type="match status" value="1"/>
</dbReference>
<dbReference type="OrthoDB" id="2020436at2759"/>
<evidence type="ECO:0000256" key="11">
    <source>
        <dbReference type="ARBA" id="ARBA00048258"/>
    </source>
</evidence>
<dbReference type="GO" id="GO:0005524">
    <property type="term" value="F:ATP binding"/>
    <property type="evidence" value="ECO:0007669"/>
    <property type="project" value="UniProtKB-KW"/>
</dbReference>
<dbReference type="RefSeq" id="XP_459711.2">
    <property type="nucleotide sequence ID" value="XM_459711.1"/>
</dbReference>
<dbReference type="HOGENOM" id="CLU_047148_1_0_1"/>
<dbReference type="InterPro" id="IPR014729">
    <property type="entry name" value="Rossmann-like_a/b/a_fold"/>
</dbReference>
<name>Q6BQ09_DEBHA</name>
<dbReference type="OMA" id="CNHKLEP"/>